<feature type="compositionally biased region" description="Polar residues" evidence="1">
    <location>
        <begin position="1269"/>
        <end position="1284"/>
    </location>
</feature>
<sequence length="1297" mass="147306">MGTGTSKAPSSDVSKNQDKDAEKKKPIQRGTVGKKGKPNPKPPVTPKRELLQSTDFTYMDDIALQVPVDLLLEDFWDVVEYMIVSPDGDVVNDLMKARAIFRWIVSYDIMNIDTDVLPPDRSPLEHFLKIQCEIGDHAHLFYSMCSLADIPCVIINGMTKSALYEIGCEVNREQMASQWNAVFLEGQWRLVDCFWASVCVDERNATDKIDLTKKGSLKRVSVEDEGPVPFNDFYFLVDPNHLLWTHLADDPDWQLIQRPITEKEFQERVYIREQFHLLEMEIENKCENCILQTDGDPVDIVFKLPKTKGRFYKFAYTLTQSKTDVNDNGGEKPVDVLLERFVYFEHTEGKIQFTIQLPITGMFQFDIFAVNVKKSNSYKLLCTYLIQCDGKHENVLPFPDCPDLGWGVTPHAEDAGICLRSKQNSGGQIFTTTGEIELIFEVQDIAYLSSSLKNILINEALLSKYIISRRDKDKYIVKVRLPREGQYALKIFADDEGKIESYIPKDIINILLYFEGGEKMNEPFPNVAGGDLGTKPYAEKFGIDVLSYQNGMVKAWGGRARVEFETHSDGVFLMCDLSTTNKDAQARSKVETTHVENHWVFDLTLPVPGDYSMNVLATLEEDSGNVFEVQSYMITSIVSDVKRVKFADDTNEEDDIITATIRTSEESITIPIPLKDSGEKVFTRISKKDARDGENGMRPSVAVNRETFDITLKEDGEYVMDVWARDSSNVLETVARFAICRRPSIESYTDDIEALIESLKPQEEIEEVTEENTERVEDDEERQSTIYEEDEEETQEEAEVQEEEDTENSVHSENTEKEDREEKENHNDEKDDSSCADEANNATEDEKRPTTTEESKIIVIGAVNTSTENNKKPNTNDESDKDTKSPESHTENANNETARSSSSVSKSPENIAAAAVVTSTVVEAKEKRKNESLSTTSDDLEEKVSDDVFSTSDGRSLMDTDNESIMTYQDNERMDSTRNDSVSVSAFGLVAAHVISEDKVEDDNDDSDEDEELTKESEKVVKFDEKNLDKNTQSKYLAARRRTIVRKLHRAIRERKLKELTRIFEEYKATKPPRDDELRREARRIINQLKAKDNLITATLSKDPDILREAINRAHKHNYNMALTVQILLAGRLLERYLRMKRIENTVIDMNQNAVTEMKKYTKPPNGVHQTLGATFLLLGEQASVVKDWTKCHGLLFKTGKNNILRRVAAHDPKDTDPTIVAAAKKILDPFKYLQIRDVSKGSAAFFTWANNMVQEAESYRNSLRKSGKTSARNVGPRSSSMLPQSGRREGTRLSKF</sequence>
<dbReference type="Pfam" id="PF01841">
    <property type="entry name" value="Transglut_core"/>
    <property type="match status" value="1"/>
</dbReference>
<evidence type="ECO:0000259" key="3">
    <source>
        <dbReference type="Pfam" id="PF23265"/>
    </source>
</evidence>
<feature type="domain" description="KY-like immunoglobulin-like" evidence="3">
    <location>
        <begin position="540"/>
        <end position="635"/>
    </location>
</feature>
<dbReference type="RefSeq" id="XP_022318365.1">
    <property type="nucleotide sequence ID" value="XM_022462657.1"/>
</dbReference>
<feature type="domain" description="KY-like immunoglobulin-like" evidence="3">
    <location>
        <begin position="263"/>
        <end position="399"/>
    </location>
</feature>
<feature type="compositionally biased region" description="Low complexity" evidence="1">
    <location>
        <begin position="912"/>
        <end position="922"/>
    </location>
</feature>
<reference evidence="5" key="1">
    <citation type="submission" date="2025-08" db="UniProtKB">
        <authorList>
            <consortium name="RefSeq"/>
        </authorList>
    </citation>
    <scope>IDENTIFICATION</scope>
    <source>
        <tissue evidence="5">Whole sample</tissue>
    </source>
</reference>
<feature type="region of interest" description="Disordered" evidence="1">
    <location>
        <begin position="1"/>
        <end position="47"/>
    </location>
</feature>
<dbReference type="KEGG" id="cvn:111121389"/>
<dbReference type="Pfam" id="PF23265">
    <property type="entry name" value="Ig-like_KY"/>
    <property type="match status" value="3"/>
</dbReference>
<feature type="compositionally biased region" description="Acidic residues" evidence="1">
    <location>
        <begin position="999"/>
        <end position="1013"/>
    </location>
</feature>
<gene>
    <name evidence="5" type="primary">LOC111121389</name>
</gene>
<dbReference type="GeneID" id="111121389"/>
<dbReference type="SUPFAM" id="SSF54001">
    <property type="entry name" value="Cysteine proteinases"/>
    <property type="match status" value="1"/>
</dbReference>
<name>A0A8B8CRK2_CRAVI</name>
<dbReference type="InterPro" id="IPR053041">
    <property type="entry name" value="Transglut-like_Superfamily_Mod"/>
</dbReference>
<protein>
    <submittedName>
        <fullName evidence="5">Uncharacterized protein LOC111121389</fullName>
    </submittedName>
</protein>
<feature type="region of interest" description="Disordered" evidence="1">
    <location>
        <begin position="1261"/>
        <end position="1297"/>
    </location>
</feature>
<feature type="compositionally biased region" description="Acidic residues" evidence="1">
    <location>
        <begin position="764"/>
        <end position="807"/>
    </location>
</feature>
<dbReference type="InterPro" id="IPR038765">
    <property type="entry name" value="Papain-like_cys_pep_sf"/>
</dbReference>
<dbReference type="PANTHER" id="PTHR47020:SF1">
    <property type="entry name" value="HILLARIN"/>
    <property type="match status" value="1"/>
</dbReference>
<keyword evidence="4" id="KW-1185">Reference proteome</keyword>
<feature type="compositionally biased region" description="Polar residues" evidence="1">
    <location>
        <begin position="891"/>
        <end position="908"/>
    </location>
</feature>
<organism evidence="4 5">
    <name type="scientific">Crassostrea virginica</name>
    <name type="common">Eastern oyster</name>
    <dbReference type="NCBI Taxonomy" id="6565"/>
    <lineage>
        <taxon>Eukaryota</taxon>
        <taxon>Metazoa</taxon>
        <taxon>Spiralia</taxon>
        <taxon>Lophotrochozoa</taxon>
        <taxon>Mollusca</taxon>
        <taxon>Bivalvia</taxon>
        <taxon>Autobranchia</taxon>
        <taxon>Pteriomorphia</taxon>
        <taxon>Ostreida</taxon>
        <taxon>Ostreoidea</taxon>
        <taxon>Ostreidae</taxon>
        <taxon>Crassostrea</taxon>
    </lineage>
</organism>
<dbReference type="InterPro" id="IPR002931">
    <property type="entry name" value="Transglutaminase-like"/>
</dbReference>
<feature type="compositionally biased region" description="Basic and acidic residues" evidence="1">
    <location>
        <begin position="881"/>
        <end position="890"/>
    </location>
</feature>
<dbReference type="PANTHER" id="PTHR47020">
    <property type="entry name" value="HILLARIN"/>
    <property type="match status" value="1"/>
</dbReference>
<accession>A0A8B8CRK2</accession>
<feature type="domain" description="KY-like immunoglobulin-like" evidence="3">
    <location>
        <begin position="420"/>
        <end position="499"/>
    </location>
</feature>
<proteinExistence type="predicted"/>
<evidence type="ECO:0000259" key="2">
    <source>
        <dbReference type="Pfam" id="PF01841"/>
    </source>
</evidence>
<evidence type="ECO:0000313" key="4">
    <source>
        <dbReference type="Proteomes" id="UP000694844"/>
    </source>
</evidence>
<feature type="domain" description="Transglutaminase-like" evidence="2">
    <location>
        <begin position="92"/>
        <end position="192"/>
    </location>
</feature>
<dbReference type="Gene3D" id="1.20.920.20">
    <property type="match status" value="1"/>
</dbReference>
<evidence type="ECO:0000313" key="5">
    <source>
        <dbReference type="RefSeq" id="XP_022318365.1"/>
    </source>
</evidence>
<feature type="compositionally biased region" description="Basic and acidic residues" evidence="1">
    <location>
        <begin position="15"/>
        <end position="25"/>
    </location>
</feature>
<dbReference type="Gene3D" id="3.10.620.30">
    <property type="match status" value="1"/>
</dbReference>
<feature type="compositionally biased region" description="Polar residues" evidence="1">
    <location>
        <begin position="1"/>
        <end position="14"/>
    </location>
</feature>
<feature type="compositionally biased region" description="Basic and acidic residues" evidence="1">
    <location>
        <begin position="808"/>
        <end position="833"/>
    </location>
</feature>
<dbReference type="Proteomes" id="UP000694844">
    <property type="component" value="Chromosome 2"/>
</dbReference>
<feature type="compositionally biased region" description="Basic and acidic residues" evidence="1">
    <location>
        <begin position="844"/>
        <end position="856"/>
    </location>
</feature>
<feature type="region of interest" description="Disordered" evidence="1">
    <location>
        <begin position="758"/>
        <end position="962"/>
    </location>
</feature>
<dbReference type="InterPro" id="IPR056564">
    <property type="entry name" value="Ig-like_KY"/>
</dbReference>
<feature type="region of interest" description="Disordered" evidence="1">
    <location>
        <begin position="998"/>
        <end position="1018"/>
    </location>
</feature>
<dbReference type="OrthoDB" id="6129702at2759"/>
<feature type="compositionally biased region" description="Basic and acidic residues" evidence="1">
    <location>
        <begin position="1287"/>
        <end position="1297"/>
    </location>
</feature>
<evidence type="ECO:0000256" key="1">
    <source>
        <dbReference type="SAM" id="MobiDB-lite"/>
    </source>
</evidence>